<evidence type="ECO:0000313" key="2">
    <source>
        <dbReference type="Proteomes" id="UP001732700"/>
    </source>
</evidence>
<sequence>MREPKSSVLRWSPPPAGMVLVNVDAAIFSATRRMGVGVVIQDHNGLSVVNRVIAVELDRSLCGPVIQDIRCLMASFEACSVRHVPWGLNVAAHIVAKKSESLGCVVWRGVSPDCIREISFVMTL</sequence>
<accession>A0ACD5VVS9</accession>
<keyword evidence="2" id="KW-1185">Reference proteome</keyword>
<reference evidence="1" key="2">
    <citation type="submission" date="2025-09" db="UniProtKB">
        <authorList>
            <consortium name="EnsemblPlants"/>
        </authorList>
    </citation>
    <scope>IDENTIFICATION</scope>
</reference>
<protein>
    <submittedName>
        <fullName evidence="1">Uncharacterized protein</fullName>
    </submittedName>
</protein>
<reference evidence="1" key="1">
    <citation type="submission" date="2021-05" db="EMBL/GenBank/DDBJ databases">
        <authorList>
            <person name="Scholz U."/>
            <person name="Mascher M."/>
            <person name="Fiebig A."/>
        </authorList>
    </citation>
    <scope>NUCLEOTIDE SEQUENCE [LARGE SCALE GENOMIC DNA]</scope>
</reference>
<evidence type="ECO:0000313" key="1">
    <source>
        <dbReference type="EnsemblPlants" id="AVESA.00010b.r2.3DG0525280.1.CDS.1"/>
    </source>
</evidence>
<organism evidence="1 2">
    <name type="scientific">Avena sativa</name>
    <name type="common">Oat</name>
    <dbReference type="NCBI Taxonomy" id="4498"/>
    <lineage>
        <taxon>Eukaryota</taxon>
        <taxon>Viridiplantae</taxon>
        <taxon>Streptophyta</taxon>
        <taxon>Embryophyta</taxon>
        <taxon>Tracheophyta</taxon>
        <taxon>Spermatophyta</taxon>
        <taxon>Magnoliopsida</taxon>
        <taxon>Liliopsida</taxon>
        <taxon>Poales</taxon>
        <taxon>Poaceae</taxon>
        <taxon>BOP clade</taxon>
        <taxon>Pooideae</taxon>
        <taxon>Poodae</taxon>
        <taxon>Poeae</taxon>
        <taxon>Poeae Chloroplast Group 1 (Aveneae type)</taxon>
        <taxon>Aveninae</taxon>
        <taxon>Avena</taxon>
    </lineage>
</organism>
<proteinExistence type="predicted"/>
<dbReference type="Proteomes" id="UP001732700">
    <property type="component" value="Chromosome 3D"/>
</dbReference>
<name>A0ACD5VVS9_AVESA</name>
<dbReference type="EnsemblPlants" id="AVESA.00010b.r2.3DG0525280.1">
    <property type="protein sequence ID" value="AVESA.00010b.r2.3DG0525280.1.CDS.1"/>
    <property type="gene ID" value="AVESA.00010b.r2.3DG0525280"/>
</dbReference>